<dbReference type="InterPro" id="IPR011330">
    <property type="entry name" value="Glyco_hydro/deAcase_b/a-brl"/>
</dbReference>
<dbReference type="SUPFAM" id="SSF88713">
    <property type="entry name" value="Glycoside hydrolase/deacetylase"/>
    <property type="match status" value="1"/>
</dbReference>
<protein>
    <submittedName>
        <fullName evidence="1">LamB/YcsF family protein</fullName>
    </submittedName>
</protein>
<comment type="caution">
    <text evidence="1">The sequence shown here is derived from an EMBL/GenBank/DDBJ whole genome shotgun (WGS) entry which is preliminary data.</text>
</comment>
<evidence type="ECO:0000313" key="1">
    <source>
        <dbReference type="EMBL" id="MFC5587910.1"/>
    </source>
</evidence>
<evidence type="ECO:0000313" key="2">
    <source>
        <dbReference type="Proteomes" id="UP001596109"/>
    </source>
</evidence>
<dbReference type="RefSeq" id="WP_381430673.1">
    <property type="nucleotide sequence ID" value="NZ_JBHSNO010000002.1"/>
</dbReference>
<dbReference type="CDD" id="cd10787">
    <property type="entry name" value="LamB_YcsF_like"/>
    <property type="match status" value="1"/>
</dbReference>
<organism evidence="1 2">
    <name type="scientific">Sporosarcina soli</name>
    <dbReference type="NCBI Taxonomy" id="334736"/>
    <lineage>
        <taxon>Bacteria</taxon>
        <taxon>Bacillati</taxon>
        <taxon>Bacillota</taxon>
        <taxon>Bacilli</taxon>
        <taxon>Bacillales</taxon>
        <taxon>Caryophanaceae</taxon>
        <taxon>Sporosarcina</taxon>
    </lineage>
</organism>
<dbReference type="NCBIfam" id="NF003816">
    <property type="entry name" value="PRK05406.1-5"/>
    <property type="match status" value="1"/>
</dbReference>
<proteinExistence type="predicted"/>
<gene>
    <name evidence="1" type="ORF">ACFPRA_03180</name>
</gene>
<dbReference type="NCBIfam" id="NF003814">
    <property type="entry name" value="PRK05406.1-3"/>
    <property type="match status" value="1"/>
</dbReference>
<keyword evidence="2" id="KW-1185">Reference proteome</keyword>
<sequence>MLRVDLNCDMGESFGLYDQGNDEEMMQYITSANIACGFHAGDPHVMRKTVELAKKYEVGIGVHPGFPDLLGFGRRDLACTPSEVKDYVTYQMGALREFAKAYDVKLQHCKPHGALFMKAMGDKQIARAILEAIHDVQSDMIVFSLNNSVFMEESIRMGIPVAKEAYADREHTEDGSIVLTRKGSVITDYAQMADRVVRMIKEMKVQTHDGKDASIEAETICIHGDTPGAPQLAKAIVEALSNNDIKIVPVKHIIQS</sequence>
<dbReference type="Gene3D" id="3.20.20.370">
    <property type="entry name" value="Glycoside hydrolase/deacetylase"/>
    <property type="match status" value="1"/>
</dbReference>
<name>A0ABW0TG93_9BACL</name>
<dbReference type="Proteomes" id="UP001596109">
    <property type="component" value="Unassembled WGS sequence"/>
</dbReference>
<dbReference type="PANTHER" id="PTHR30292:SF0">
    <property type="entry name" value="5-OXOPROLINASE SUBUNIT A"/>
    <property type="match status" value="1"/>
</dbReference>
<dbReference type="EMBL" id="JBHSNO010000002">
    <property type="protein sequence ID" value="MFC5587910.1"/>
    <property type="molecule type" value="Genomic_DNA"/>
</dbReference>
<dbReference type="PANTHER" id="PTHR30292">
    <property type="entry name" value="UNCHARACTERIZED PROTEIN YBGL-RELATED"/>
    <property type="match status" value="1"/>
</dbReference>
<dbReference type="Pfam" id="PF03746">
    <property type="entry name" value="LamB_YcsF"/>
    <property type="match status" value="1"/>
</dbReference>
<dbReference type="InterPro" id="IPR005501">
    <property type="entry name" value="LamB/YcsF/PxpA-like"/>
</dbReference>
<reference evidence="2" key="1">
    <citation type="journal article" date="2019" name="Int. J. Syst. Evol. Microbiol.">
        <title>The Global Catalogue of Microorganisms (GCM) 10K type strain sequencing project: providing services to taxonomists for standard genome sequencing and annotation.</title>
        <authorList>
            <consortium name="The Broad Institute Genomics Platform"/>
            <consortium name="The Broad Institute Genome Sequencing Center for Infectious Disease"/>
            <person name="Wu L."/>
            <person name="Ma J."/>
        </authorList>
    </citation>
    <scope>NUCLEOTIDE SEQUENCE [LARGE SCALE GENOMIC DNA]</scope>
    <source>
        <strain evidence="2">CGMCC 4.1434</strain>
    </source>
</reference>
<accession>A0ABW0TG93</accession>